<feature type="signal peptide" evidence="10">
    <location>
        <begin position="1"/>
        <end position="21"/>
    </location>
</feature>
<keyword evidence="2" id="KW-0418">Kinase</keyword>
<protein>
    <recommendedName>
        <fullName evidence="11">Protein kinase domain-containing protein</fullName>
    </recommendedName>
</protein>
<organism evidence="12 13">
    <name type="scientific">Stylosanthes scabra</name>
    <dbReference type="NCBI Taxonomy" id="79078"/>
    <lineage>
        <taxon>Eukaryota</taxon>
        <taxon>Viridiplantae</taxon>
        <taxon>Streptophyta</taxon>
        <taxon>Embryophyta</taxon>
        <taxon>Tracheophyta</taxon>
        <taxon>Spermatophyta</taxon>
        <taxon>Magnoliopsida</taxon>
        <taxon>eudicotyledons</taxon>
        <taxon>Gunneridae</taxon>
        <taxon>Pentapetalae</taxon>
        <taxon>rosids</taxon>
        <taxon>fabids</taxon>
        <taxon>Fabales</taxon>
        <taxon>Fabaceae</taxon>
        <taxon>Papilionoideae</taxon>
        <taxon>50 kb inversion clade</taxon>
        <taxon>dalbergioids sensu lato</taxon>
        <taxon>Dalbergieae</taxon>
        <taxon>Pterocarpus clade</taxon>
        <taxon>Stylosanthes</taxon>
    </lineage>
</organism>
<evidence type="ECO:0000256" key="9">
    <source>
        <dbReference type="SAM" id="Phobius"/>
    </source>
</evidence>
<evidence type="ECO:0000256" key="6">
    <source>
        <dbReference type="ARBA" id="ARBA00023136"/>
    </source>
</evidence>
<evidence type="ECO:0000313" key="13">
    <source>
        <dbReference type="Proteomes" id="UP001341840"/>
    </source>
</evidence>
<evidence type="ECO:0000256" key="7">
    <source>
        <dbReference type="ARBA" id="ARBA00023180"/>
    </source>
</evidence>
<keyword evidence="4 10" id="KW-0732">Signal</keyword>
<name>A0ABU6Z2J0_9FABA</name>
<keyword evidence="8" id="KW-0547">Nucleotide-binding</keyword>
<dbReference type="EMBL" id="JASCZI010271864">
    <property type="protein sequence ID" value="MED6215834.1"/>
    <property type="molecule type" value="Genomic_DNA"/>
</dbReference>
<keyword evidence="13" id="KW-1185">Reference proteome</keyword>
<evidence type="ECO:0000256" key="1">
    <source>
        <dbReference type="ARBA" id="ARBA00004479"/>
    </source>
</evidence>
<dbReference type="Pfam" id="PF07714">
    <property type="entry name" value="PK_Tyr_Ser-Thr"/>
    <property type="match status" value="1"/>
</dbReference>
<sequence>MAPLFMLKSLILCEFVFMVHAIAKSEKCPTSFECGTLGNISFPFTHSKRHHCGVVAIQGCDDKSPDSQKSIVLNTTRNGTFLVINIEYNTITTTDVLLRDALKSQHCRAFSNNLSLPQMPRSPLGYSYAKYNTTLFTCPSNNLSLPHSFYKYTNCTNYHIYYDDNHKAGDPPDFPWPKSLAACSKFQFALKDETNDRDPFSFVSDQNVMEVQLSDECKKCMDHGRGQCQLDTQGNFCCLTVSGHKGWILKMGLVLVATILLVLVVMVTLYCTRWNKKNPKQTLGINSFLEKHGSLQIKRYTYSEMKKVTNSFRDKLGQGGFGSVYKGQLQDGRHVAVKILSELKGDGEDFINEVASMSRTSHVNIIALLGFCFQGSKRALVYEFMPNGSLEKLIYDESSMIGDRRLDCQTLYDIAIGVARGLEYLHKGCYIAPEVFSRNFGAVSHKSDVYSYGMMVLEMVGRRRNLKVEVDASSEIYFPHWIYNRLVSNQELDLQNIRNECDNEMVRKMTIVSLWCIQTNPSTRPSISKVVEMLEGKAELLQLPPKPFWFSPSTSP</sequence>
<evidence type="ECO:0000256" key="5">
    <source>
        <dbReference type="ARBA" id="ARBA00022989"/>
    </source>
</evidence>
<evidence type="ECO:0000313" key="12">
    <source>
        <dbReference type="EMBL" id="MED6215834.1"/>
    </source>
</evidence>
<dbReference type="InterPro" id="IPR000719">
    <property type="entry name" value="Prot_kinase_dom"/>
</dbReference>
<dbReference type="PROSITE" id="PS00107">
    <property type="entry name" value="PROTEIN_KINASE_ATP"/>
    <property type="match status" value="1"/>
</dbReference>
<evidence type="ECO:0000256" key="3">
    <source>
        <dbReference type="ARBA" id="ARBA00022692"/>
    </source>
</evidence>
<comment type="subcellular location">
    <subcellularLocation>
        <location evidence="1">Membrane</location>
        <topology evidence="1">Single-pass type I membrane protein</topology>
    </subcellularLocation>
</comment>
<keyword evidence="3 9" id="KW-0812">Transmembrane</keyword>
<accession>A0ABU6Z2J0</accession>
<feature type="domain" description="Protein kinase" evidence="11">
    <location>
        <begin position="310"/>
        <end position="556"/>
    </location>
</feature>
<dbReference type="InterPro" id="IPR045874">
    <property type="entry name" value="LRK10/LRL21-25-like"/>
</dbReference>
<dbReference type="PROSITE" id="PS50011">
    <property type="entry name" value="PROTEIN_KINASE_DOM"/>
    <property type="match status" value="1"/>
</dbReference>
<dbReference type="Gene3D" id="1.10.510.10">
    <property type="entry name" value="Transferase(Phosphotransferase) domain 1"/>
    <property type="match status" value="2"/>
</dbReference>
<keyword evidence="8" id="KW-0067">ATP-binding</keyword>
<keyword evidence="7" id="KW-0325">Glycoprotein</keyword>
<evidence type="ECO:0000256" key="8">
    <source>
        <dbReference type="PROSITE-ProRule" id="PRU10141"/>
    </source>
</evidence>
<keyword evidence="6 9" id="KW-0472">Membrane</keyword>
<reference evidence="12 13" key="1">
    <citation type="journal article" date="2023" name="Plants (Basel)">
        <title>Bridging the Gap: Combining Genomics and Transcriptomics Approaches to Understand Stylosanthes scabra, an Orphan Legume from the Brazilian Caatinga.</title>
        <authorList>
            <person name="Ferreira-Neto J.R.C."/>
            <person name="da Silva M.D."/>
            <person name="Binneck E."/>
            <person name="de Melo N.F."/>
            <person name="da Silva R.H."/>
            <person name="de Melo A.L.T.M."/>
            <person name="Pandolfi V."/>
            <person name="Bustamante F.O."/>
            <person name="Brasileiro-Vidal A.C."/>
            <person name="Benko-Iseppon A.M."/>
        </authorList>
    </citation>
    <scope>NUCLEOTIDE SEQUENCE [LARGE SCALE GENOMIC DNA]</scope>
    <source>
        <tissue evidence="12">Leaves</tissue>
    </source>
</reference>
<feature type="transmembrane region" description="Helical" evidence="9">
    <location>
        <begin position="247"/>
        <end position="271"/>
    </location>
</feature>
<evidence type="ECO:0000259" key="11">
    <source>
        <dbReference type="PROSITE" id="PS50011"/>
    </source>
</evidence>
<dbReference type="SUPFAM" id="SSF56112">
    <property type="entry name" value="Protein kinase-like (PK-like)"/>
    <property type="match status" value="1"/>
</dbReference>
<keyword evidence="2" id="KW-0808">Transferase</keyword>
<feature type="binding site" evidence="8">
    <location>
        <position position="338"/>
    </location>
    <ligand>
        <name>ATP</name>
        <dbReference type="ChEBI" id="CHEBI:30616"/>
    </ligand>
</feature>
<dbReference type="Proteomes" id="UP001341840">
    <property type="component" value="Unassembled WGS sequence"/>
</dbReference>
<dbReference type="InterPro" id="IPR011009">
    <property type="entry name" value="Kinase-like_dom_sf"/>
</dbReference>
<comment type="caution">
    <text evidence="12">The sequence shown here is derived from an EMBL/GenBank/DDBJ whole genome shotgun (WGS) entry which is preliminary data.</text>
</comment>
<dbReference type="InterPro" id="IPR001245">
    <property type="entry name" value="Ser-Thr/Tyr_kinase_cat_dom"/>
</dbReference>
<feature type="chain" id="PRO_5047456272" description="Protein kinase domain-containing protein" evidence="10">
    <location>
        <begin position="22"/>
        <end position="556"/>
    </location>
</feature>
<evidence type="ECO:0000256" key="10">
    <source>
        <dbReference type="SAM" id="SignalP"/>
    </source>
</evidence>
<evidence type="ECO:0000256" key="4">
    <source>
        <dbReference type="ARBA" id="ARBA00022729"/>
    </source>
</evidence>
<keyword evidence="5 9" id="KW-1133">Transmembrane helix</keyword>
<dbReference type="InterPro" id="IPR017441">
    <property type="entry name" value="Protein_kinase_ATP_BS"/>
</dbReference>
<dbReference type="PANTHER" id="PTHR27009">
    <property type="entry name" value="RUST RESISTANCE KINASE LR10-RELATED"/>
    <property type="match status" value="1"/>
</dbReference>
<proteinExistence type="predicted"/>
<evidence type="ECO:0000256" key="2">
    <source>
        <dbReference type="ARBA" id="ARBA00022527"/>
    </source>
</evidence>
<keyword evidence="2" id="KW-0723">Serine/threonine-protein kinase</keyword>
<gene>
    <name evidence="12" type="ORF">PIB30_001975</name>
</gene>